<keyword evidence="1" id="KW-0472">Membrane</keyword>
<accession>A0AB37QBF5</accession>
<name>A0AB37QBF5_PSECA</name>
<feature type="transmembrane region" description="Helical" evidence="1">
    <location>
        <begin position="43"/>
        <end position="67"/>
    </location>
</feature>
<gene>
    <name evidence="2" type="ORF">ALQ53_200099</name>
</gene>
<dbReference type="RefSeq" id="WP_057414399.1">
    <property type="nucleotide sequence ID" value="NZ_RBPH01000074.1"/>
</dbReference>
<dbReference type="EMBL" id="RBPH01000074">
    <property type="protein sequence ID" value="RMN83404.1"/>
    <property type="molecule type" value="Genomic_DNA"/>
</dbReference>
<evidence type="ECO:0008006" key="4">
    <source>
        <dbReference type="Google" id="ProtNLM"/>
    </source>
</evidence>
<sequence length="110" mass="12832">MSDQQLQPGYWRNASRLLNLYGIPAPLFLLYLAWFRFPSMVTIYVITAIIGGFRLLSFFGWTFKVLVMRLAYLLRGKRLSGRPWWYRRFTERGSDEPAIANGAHNGGERQ</sequence>
<organism evidence="2 3">
    <name type="scientific">Pseudomonas cannabina</name>
    <dbReference type="NCBI Taxonomy" id="86840"/>
    <lineage>
        <taxon>Bacteria</taxon>
        <taxon>Pseudomonadati</taxon>
        <taxon>Pseudomonadota</taxon>
        <taxon>Gammaproteobacteria</taxon>
        <taxon>Pseudomonadales</taxon>
        <taxon>Pseudomonadaceae</taxon>
        <taxon>Pseudomonas</taxon>
    </lineage>
</organism>
<keyword evidence="1" id="KW-0812">Transmembrane</keyword>
<dbReference type="NCBIfam" id="NF038220">
    <property type="entry name" value="IcmT_TraK"/>
    <property type="match status" value="1"/>
</dbReference>
<reference evidence="2 3" key="1">
    <citation type="submission" date="2018-08" db="EMBL/GenBank/DDBJ databases">
        <title>Recombination of ecologically and evolutionarily significant loci maintains genetic cohesion in the Pseudomonas syringae species complex.</title>
        <authorList>
            <person name="Dillon M."/>
            <person name="Thakur S."/>
            <person name="Almeida R.N.D."/>
            <person name="Weir B.S."/>
            <person name="Guttman D.S."/>
        </authorList>
    </citation>
    <scope>NUCLEOTIDE SEQUENCE [LARGE SCALE GENOMIC DNA]</scope>
    <source>
        <strain evidence="2 3">ICMP 15201</strain>
    </source>
</reference>
<dbReference type="Proteomes" id="UP000269335">
    <property type="component" value="Unassembled WGS sequence"/>
</dbReference>
<dbReference type="InterPro" id="IPR047756">
    <property type="entry name" value="IcmT-like"/>
</dbReference>
<dbReference type="AlphaFoldDB" id="A0AB37QBF5"/>
<feature type="transmembrane region" description="Helical" evidence="1">
    <location>
        <begin position="20"/>
        <end position="37"/>
    </location>
</feature>
<keyword evidence="1" id="KW-1133">Transmembrane helix</keyword>
<comment type="caution">
    <text evidence="2">The sequence shown here is derived from an EMBL/GenBank/DDBJ whole genome shotgun (WGS) entry which is preliminary data.</text>
</comment>
<evidence type="ECO:0000313" key="2">
    <source>
        <dbReference type="EMBL" id="RMN83404.1"/>
    </source>
</evidence>
<proteinExistence type="predicted"/>
<evidence type="ECO:0000256" key="1">
    <source>
        <dbReference type="SAM" id="Phobius"/>
    </source>
</evidence>
<evidence type="ECO:0000313" key="3">
    <source>
        <dbReference type="Proteomes" id="UP000269335"/>
    </source>
</evidence>
<protein>
    <recommendedName>
        <fullName evidence="4">TraK protein</fullName>
    </recommendedName>
</protein>